<dbReference type="EMBL" id="FNTB01000001">
    <property type="protein sequence ID" value="SEB81403.1"/>
    <property type="molecule type" value="Genomic_DNA"/>
</dbReference>
<accession>A0A1H4MEQ7</accession>
<gene>
    <name evidence="1" type="ORF">SAMN05192540_1614</name>
</gene>
<sequence>MTFLSLFKSVVSKENTLALSETEVTSELNLLLNDLTIESQKDEESYGAFVSDERVSEVSERERLIEENQILYAQIMNERMLRTKRKLI</sequence>
<proteinExistence type="predicted"/>
<dbReference type="RefSeq" id="WP_074671728.1">
    <property type="nucleotide sequence ID" value="NZ_FNTB01000001.1"/>
</dbReference>
<name>A0A1H4MEQ7_9FLAO</name>
<dbReference type="OrthoDB" id="1179877at2"/>
<evidence type="ECO:0000313" key="1">
    <source>
        <dbReference type="EMBL" id="SEB81403.1"/>
    </source>
</evidence>
<evidence type="ECO:0000313" key="2">
    <source>
        <dbReference type="Proteomes" id="UP000183038"/>
    </source>
</evidence>
<reference evidence="1 2" key="1">
    <citation type="submission" date="2016-10" db="EMBL/GenBank/DDBJ databases">
        <authorList>
            <person name="de Groot N.N."/>
        </authorList>
    </citation>
    <scope>NUCLEOTIDE SEQUENCE [LARGE SCALE GENOMIC DNA]</scope>
    <source>
        <strain evidence="1 2">MAR_2009_71</strain>
    </source>
</reference>
<dbReference type="AlphaFoldDB" id="A0A1H4MEQ7"/>
<protein>
    <submittedName>
        <fullName evidence="1">Uncharacterized protein</fullName>
    </submittedName>
</protein>
<dbReference type="Proteomes" id="UP000183038">
    <property type="component" value="Unassembled WGS sequence"/>
</dbReference>
<organism evidence="1 2">
    <name type="scientific">Maribacter dokdonensis</name>
    <dbReference type="NCBI Taxonomy" id="320912"/>
    <lineage>
        <taxon>Bacteria</taxon>
        <taxon>Pseudomonadati</taxon>
        <taxon>Bacteroidota</taxon>
        <taxon>Flavobacteriia</taxon>
        <taxon>Flavobacteriales</taxon>
        <taxon>Flavobacteriaceae</taxon>
        <taxon>Maribacter</taxon>
    </lineage>
</organism>